<evidence type="ECO:0000256" key="5">
    <source>
        <dbReference type="ARBA" id="ARBA00023157"/>
    </source>
</evidence>
<evidence type="ECO:0000256" key="7">
    <source>
        <dbReference type="ARBA" id="ARBA00023295"/>
    </source>
</evidence>
<feature type="transmembrane region" description="Helical" evidence="10">
    <location>
        <begin position="925"/>
        <end position="950"/>
    </location>
</feature>
<gene>
    <name evidence="12" type="primary">Gaa</name>
    <name evidence="12" type="ORF">CEXT_103291</name>
</gene>
<keyword evidence="5" id="KW-1015">Disulfide bond</keyword>
<dbReference type="PROSITE" id="PS00025">
    <property type="entry name" value="P_TREFOIL_1"/>
    <property type="match status" value="1"/>
</dbReference>
<dbReference type="CDD" id="cd06602">
    <property type="entry name" value="GH31_MGAM_SI_GAA"/>
    <property type="match status" value="1"/>
</dbReference>
<keyword evidence="10" id="KW-0812">Transmembrane</keyword>
<dbReference type="GO" id="GO:0012505">
    <property type="term" value="C:endomembrane system"/>
    <property type="evidence" value="ECO:0007669"/>
    <property type="project" value="UniProtKB-SubCell"/>
</dbReference>
<reference evidence="12 13" key="1">
    <citation type="submission" date="2021-06" db="EMBL/GenBank/DDBJ databases">
        <title>Caerostris extrusa draft genome.</title>
        <authorList>
            <person name="Kono N."/>
            <person name="Arakawa K."/>
        </authorList>
    </citation>
    <scope>NUCLEOTIDE SEQUENCE [LARGE SCALE GENOMIC DNA]</scope>
</reference>
<dbReference type="InterPro" id="IPR000322">
    <property type="entry name" value="Glyco_hydro_31_TIM"/>
</dbReference>
<dbReference type="InterPro" id="IPR013780">
    <property type="entry name" value="Glyco_hydro_b"/>
</dbReference>
<keyword evidence="10" id="KW-1133">Transmembrane helix</keyword>
<accession>A0AAV4TLI0</accession>
<keyword evidence="13" id="KW-1185">Reference proteome</keyword>
<dbReference type="Gene3D" id="2.60.40.1180">
    <property type="entry name" value="Golgi alpha-mannosidase II"/>
    <property type="match status" value="2"/>
</dbReference>
<dbReference type="InterPro" id="IPR000519">
    <property type="entry name" value="P_trefoil_dom"/>
</dbReference>
<evidence type="ECO:0000256" key="4">
    <source>
        <dbReference type="ARBA" id="ARBA00023136"/>
    </source>
</evidence>
<comment type="caution">
    <text evidence="8">Lacks conserved residue(s) required for the propagation of feature annotation.</text>
</comment>
<evidence type="ECO:0000313" key="13">
    <source>
        <dbReference type="Proteomes" id="UP001054945"/>
    </source>
</evidence>
<dbReference type="Pfam" id="PF21365">
    <property type="entry name" value="Glyco_hydro_31_3rd"/>
    <property type="match status" value="1"/>
</dbReference>
<dbReference type="GO" id="GO:0004558">
    <property type="term" value="F:alpha-1,4-glucosidase activity"/>
    <property type="evidence" value="ECO:0007669"/>
    <property type="project" value="TreeGrafter"/>
</dbReference>
<evidence type="ECO:0000256" key="8">
    <source>
        <dbReference type="PROSITE-ProRule" id="PRU00779"/>
    </source>
</evidence>
<dbReference type="PROSITE" id="PS00129">
    <property type="entry name" value="GLYCOSYL_HYDROL_F31_1"/>
    <property type="match status" value="1"/>
</dbReference>
<dbReference type="SUPFAM" id="SSF57492">
    <property type="entry name" value="Trefoil"/>
    <property type="match status" value="1"/>
</dbReference>
<comment type="similarity">
    <text evidence="2 9">Belongs to the glycosyl hydrolase 31 family.</text>
</comment>
<comment type="subcellular location">
    <subcellularLocation>
        <location evidence="1">Endomembrane system</location>
    </subcellularLocation>
</comment>
<evidence type="ECO:0000256" key="2">
    <source>
        <dbReference type="ARBA" id="ARBA00007806"/>
    </source>
</evidence>
<dbReference type="Proteomes" id="UP001054945">
    <property type="component" value="Unassembled WGS sequence"/>
</dbReference>
<evidence type="ECO:0000256" key="9">
    <source>
        <dbReference type="RuleBase" id="RU361185"/>
    </source>
</evidence>
<dbReference type="GO" id="GO:0005975">
    <property type="term" value="P:carbohydrate metabolic process"/>
    <property type="evidence" value="ECO:0007669"/>
    <property type="project" value="InterPro"/>
</dbReference>
<dbReference type="PANTHER" id="PTHR22762">
    <property type="entry name" value="ALPHA-GLUCOSIDASE"/>
    <property type="match status" value="1"/>
</dbReference>
<dbReference type="InterPro" id="IPR025887">
    <property type="entry name" value="Glyco_hydro_31_N_dom"/>
</dbReference>
<dbReference type="Gene3D" id="2.60.40.1760">
    <property type="entry name" value="glycosyl hydrolase (family 31)"/>
    <property type="match status" value="1"/>
</dbReference>
<dbReference type="Gene3D" id="3.20.20.80">
    <property type="entry name" value="Glycosidases"/>
    <property type="match status" value="1"/>
</dbReference>
<keyword evidence="3 9" id="KW-0378">Hydrolase</keyword>
<dbReference type="InterPro" id="IPR011013">
    <property type="entry name" value="Gal_mutarotase_sf_dom"/>
</dbReference>
<dbReference type="Pfam" id="PF13802">
    <property type="entry name" value="Gal_mutarotas_2"/>
    <property type="match status" value="1"/>
</dbReference>
<dbReference type="Pfam" id="PF00088">
    <property type="entry name" value="Trefoil"/>
    <property type="match status" value="1"/>
</dbReference>
<keyword evidence="7 9" id="KW-0326">Glycosidase</keyword>
<comment type="caution">
    <text evidence="12">The sequence shown here is derived from an EMBL/GenBank/DDBJ whole genome shotgun (WGS) entry which is preliminary data.</text>
</comment>
<dbReference type="InterPro" id="IPR017853">
    <property type="entry name" value="GH"/>
</dbReference>
<evidence type="ECO:0000256" key="1">
    <source>
        <dbReference type="ARBA" id="ARBA00004308"/>
    </source>
</evidence>
<evidence type="ECO:0000313" key="12">
    <source>
        <dbReference type="EMBL" id="GIY47220.1"/>
    </source>
</evidence>
<dbReference type="SUPFAM" id="SSF51445">
    <property type="entry name" value="(Trans)glycosidases"/>
    <property type="match status" value="1"/>
</dbReference>
<dbReference type="Gene3D" id="4.10.110.10">
    <property type="entry name" value="Spasmolytic Protein, domain 1"/>
    <property type="match status" value="1"/>
</dbReference>
<dbReference type="PROSITE" id="PS51448">
    <property type="entry name" value="P_TREFOIL_2"/>
    <property type="match status" value="1"/>
</dbReference>
<dbReference type="AlphaFoldDB" id="A0AAV4TLI0"/>
<protein>
    <submittedName>
        <fullName evidence="12">Lysosomal alpha-glucosidase</fullName>
    </submittedName>
</protein>
<keyword evidence="6" id="KW-0325">Glycoprotein</keyword>
<dbReference type="InterPro" id="IPR048395">
    <property type="entry name" value="Glyco_hydro_31_C"/>
</dbReference>
<organism evidence="12 13">
    <name type="scientific">Caerostris extrusa</name>
    <name type="common">Bark spider</name>
    <name type="synonym">Caerostris bankana</name>
    <dbReference type="NCBI Taxonomy" id="172846"/>
    <lineage>
        <taxon>Eukaryota</taxon>
        <taxon>Metazoa</taxon>
        <taxon>Ecdysozoa</taxon>
        <taxon>Arthropoda</taxon>
        <taxon>Chelicerata</taxon>
        <taxon>Arachnida</taxon>
        <taxon>Araneae</taxon>
        <taxon>Araneomorphae</taxon>
        <taxon>Entelegynae</taxon>
        <taxon>Araneoidea</taxon>
        <taxon>Araneidae</taxon>
        <taxon>Caerostris</taxon>
    </lineage>
</organism>
<dbReference type="SMART" id="SM00018">
    <property type="entry name" value="PD"/>
    <property type="match status" value="1"/>
</dbReference>
<name>A0AAV4TLI0_CAEEX</name>
<evidence type="ECO:0000256" key="6">
    <source>
        <dbReference type="ARBA" id="ARBA00023180"/>
    </source>
</evidence>
<evidence type="ECO:0000256" key="10">
    <source>
        <dbReference type="SAM" id="Phobius"/>
    </source>
</evidence>
<dbReference type="CDD" id="cd14752">
    <property type="entry name" value="GH31_N"/>
    <property type="match status" value="1"/>
</dbReference>
<evidence type="ECO:0000259" key="11">
    <source>
        <dbReference type="PROSITE" id="PS51448"/>
    </source>
</evidence>
<dbReference type="SUPFAM" id="SSF74650">
    <property type="entry name" value="Galactose mutarotase-like"/>
    <property type="match status" value="1"/>
</dbReference>
<dbReference type="PANTHER" id="PTHR22762:SF131">
    <property type="entry name" value="GLYCOSIDE HYDROLASE FAMILY 31 N-TERMINAL DOMAIN-CONTAINING PROTEIN"/>
    <property type="match status" value="1"/>
</dbReference>
<keyword evidence="4 10" id="KW-0472">Membrane</keyword>
<proteinExistence type="inferred from homology"/>
<evidence type="ECO:0000256" key="3">
    <source>
        <dbReference type="ARBA" id="ARBA00022801"/>
    </source>
</evidence>
<dbReference type="InterPro" id="IPR044913">
    <property type="entry name" value="P_trefoil_dom_sf"/>
</dbReference>
<dbReference type="SUPFAM" id="SSF51011">
    <property type="entry name" value="Glycosyl hydrolase domain"/>
    <property type="match status" value="1"/>
</dbReference>
<sequence>MDKKKAPKNDDVFSLITEERPRNKTSVLWLLVFGLFVLCILGVATWYYGRHTVYLFQFEKKPKCDYSPLCTGISNLDKFDCHPDPNASKESCLQRGCCYQSNKNDISVNSNLNVPYCFYPSNYDGYSIGNITQDGRHIRADLKRDSPSGFPNDILSLHLVISFIDDCTLRIKITDPNSARFEVPMPINDALKNLNKPCYDVKIDSKTGQLVISRKATGTIIFKTNLSQLVYSDQFLQLSSYLPSPYLYGIGEHYSSLLRNVNWTRLTLLNSDRGPLANYPLYGSHPFYLSLEEDGNSNGVFLLNSNAMDVILQPAPAITFRPIGGILDFFVMLGPSPANVVQQYTDIIGRTFMPPYWSLGFQLCRYGYGSLNTTKETLMRNLKAGIPVDVQWNDIDYMDGRKDFTYDQDKFSALPEFVDELHSKGMHYVIMTDPGISCSEKPGTYPPYDDGLTDDIFIKNPNGTIFRGKVWTDGETVYPDFSNPKTDAYWLRHFADFHNKVKFDGVWIDMNEPSNFYDGGKDGCMKSSFEDPPYLPNWEQGNIPLRHKTICMTAKHYSTIHYNEHNLVAYREATATYQALKGIRQKRPFIISRASFSGLGNQSGHWSGDISSTWEDLRYTIPSMLNFNLYGIPMVGSDICGFNQDTTVPLCARWQSLGAFYPFSRNHNTLGAKEQDPAILGPTVITATVNSLYIRYLLLPYLYTLFARSHVFGDTVARPLFPHDKNTYSIDEQFLWGSGLMVNPVVYENATNVTAYFPKGRWYDNVGKLINSSGQRITIQVPITEVSIAIRGGHILPAQLPALNTELSRQQPFVLMGGLDENLQATGELYWDDGDSLDTYVKGNYTLIRINVNNNTLATTVVNKGYDGPMDLGATQIAGIEKDPTEVTVNGVNCKRQPSGKKEHEMNLFNPSNIIDMVRGIKSKILFVFMHTLLMMAYPLVQMVLVYFLLSLLLGDKNYL</sequence>
<feature type="transmembrane region" description="Helical" evidence="10">
    <location>
        <begin position="27"/>
        <end position="48"/>
    </location>
</feature>
<dbReference type="InterPro" id="IPR030458">
    <property type="entry name" value="Glyco_hydro_31_AS"/>
</dbReference>
<dbReference type="GO" id="GO:0030246">
    <property type="term" value="F:carbohydrate binding"/>
    <property type="evidence" value="ECO:0007669"/>
    <property type="project" value="InterPro"/>
</dbReference>
<feature type="domain" description="P-type" evidence="11">
    <location>
        <begin position="68"/>
        <end position="121"/>
    </location>
</feature>
<dbReference type="Pfam" id="PF01055">
    <property type="entry name" value="Glyco_hydro_31_2nd"/>
    <property type="match status" value="1"/>
</dbReference>
<dbReference type="CDD" id="cd00111">
    <property type="entry name" value="Trefoil"/>
    <property type="match status" value="1"/>
</dbReference>
<dbReference type="EMBL" id="BPLR01011545">
    <property type="protein sequence ID" value="GIY47220.1"/>
    <property type="molecule type" value="Genomic_DNA"/>
</dbReference>
<dbReference type="InterPro" id="IPR017957">
    <property type="entry name" value="P_trefoil_CS"/>
</dbReference>